<keyword evidence="2 3" id="KW-0808">Transferase</keyword>
<name>A0A7H1NQ89_9PROT</name>
<dbReference type="Pfam" id="PF02636">
    <property type="entry name" value="Methyltransf_28"/>
    <property type="match status" value="1"/>
</dbReference>
<organism evidence="3 4">
    <name type="scientific">Entomobacter blattae</name>
    <dbReference type="NCBI Taxonomy" id="2762277"/>
    <lineage>
        <taxon>Bacteria</taxon>
        <taxon>Pseudomonadati</taxon>
        <taxon>Pseudomonadota</taxon>
        <taxon>Alphaproteobacteria</taxon>
        <taxon>Acetobacterales</taxon>
        <taxon>Acetobacteraceae</taxon>
        <taxon>Entomobacter</taxon>
    </lineage>
</organism>
<dbReference type="KEGG" id="ebla:JGUZn3_07080"/>
<keyword evidence="4" id="KW-1185">Reference proteome</keyword>
<dbReference type="InterPro" id="IPR029063">
    <property type="entry name" value="SAM-dependent_MTases_sf"/>
</dbReference>
<gene>
    <name evidence="3" type="ORF">JGUZn3_07080</name>
</gene>
<dbReference type="GO" id="GO:0032259">
    <property type="term" value="P:methylation"/>
    <property type="evidence" value="ECO:0007669"/>
    <property type="project" value="UniProtKB-KW"/>
</dbReference>
<dbReference type="Proteomes" id="UP000516349">
    <property type="component" value="Chromosome"/>
</dbReference>
<dbReference type="Gene3D" id="3.40.50.12710">
    <property type="match status" value="1"/>
</dbReference>
<evidence type="ECO:0000313" key="4">
    <source>
        <dbReference type="Proteomes" id="UP000516349"/>
    </source>
</evidence>
<proteinExistence type="predicted"/>
<protein>
    <submittedName>
        <fullName evidence="3">S-adenosyl-L-methionine-dependent methyltransferase</fullName>
    </submittedName>
</protein>
<dbReference type="InterPro" id="IPR038375">
    <property type="entry name" value="NDUFAF7_sf"/>
</dbReference>
<reference evidence="3 4" key="1">
    <citation type="submission" date="2020-08" db="EMBL/GenBank/DDBJ databases">
        <title>Complete genome sequence of Entomobacter blattae G55GP.</title>
        <authorList>
            <person name="Poehlein A."/>
            <person name="Guzman J."/>
            <person name="Daniel R."/>
            <person name="Vilcinskas A."/>
        </authorList>
    </citation>
    <scope>NUCLEOTIDE SEQUENCE [LARGE SCALE GENOMIC DNA]</scope>
    <source>
        <strain evidence="3 4">G55GP</strain>
    </source>
</reference>
<evidence type="ECO:0000256" key="2">
    <source>
        <dbReference type="ARBA" id="ARBA00022679"/>
    </source>
</evidence>
<keyword evidence="1 3" id="KW-0489">Methyltransferase</keyword>
<dbReference type="AlphaFoldDB" id="A0A7H1NQ89"/>
<accession>A0A7H1NQ89</accession>
<sequence length="380" mass="42289">MVFASSGENPLAVEQPLRLDQFMARANALYYAQHDPFADFTTAPEISQLFGEMIALWCISTWHAMGKPKQVLLAEAGPGRGTLMADCLRVISRVQPALYQAISIHLVETSNRLRAIQRQALLSYADRSQNWHDTCTALPDGALIFIANEFLDALPIRQFRVLTPEWKERYVHKEQWEEHSVAQHPEALRWVVEAEEGKVMDRRAPIQEFFFEKDIPEGSIIECNEPAQQVISHLAQRLQHSQGVALSQGAALFIDYGFTHFAFGDSLQALYQGKPSSPLHHAGEADLTAHVDFYTLGKIARFYGCQTGFAEQAQFLSQLGIAVRLSQLVTGKAEDVRQTIIAGYNRLAGKGADQMGELFKVMVMASPALQGIIGCGTWGE</sequence>
<dbReference type="SUPFAM" id="SSF53335">
    <property type="entry name" value="S-adenosyl-L-methionine-dependent methyltransferases"/>
    <property type="match status" value="1"/>
</dbReference>
<dbReference type="PANTHER" id="PTHR12049:SF7">
    <property type="entry name" value="PROTEIN ARGININE METHYLTRANSFERASE NDUFAF7, MITOCHONDRIAL"/>
    <property type="match status" value="1"/>
</dbReference>
<dbReference type="PANTHER" id="PTHR12049">
    <property type="entry name" value="PROTEIN ARGININE METHYLTRANSFERASE NDUFAF7, MITOCHONDRIAL"/>
    <property type="match status" value="1"/>
</dbReference>
<evidence type="ECO:0000256" key="1">
    <source>
        <dbReference type="ARBA" id="ARBA00022603"/>
    </source>
</evidence>
<dbReference type="RefSeq" id="WP_238996884.1">
    <property type="nucleotide sequence ID" value="NZ_CP060244.1"/>
</dbReference>
<dbReference type="InterPro" id="IPR003788">
    <property type="entry name" value="NDUFAF7"/>
</dbReference>
<evidence type="ECO:0000313" key="3">
    <source>
        <dbReference type="EMBL" id="QNT77949.1"/>
    </source>
</evidence>
<dbReference type="GO" id="GO:0035243">
    <property type="term" value="F:protein-arginine omega-N symmetric methyltransferase activity"/>
    <property type="evidence" value="ECO:0007669"/>
    <property type="project" value="TreeGrafter"/>
</dbReference>
<dbReference type="EMBL" id="CP060244">
    <property type="protein sequence ID" value="QNT77949.1"/>
    <property type="molecule type" value="Genomic_DNA"/>
</dbReference>